<evidence type="ECO:0008006" key="5">
    <source>
        <dbReference type="Google" id="ProtNLM"/>
    </source>
</evidence>
<dbReference type="AlphaFoldDB" id="A0A3M5ZV68"/>
<dbReference type="InterPro" id="IPR027417">
    <property type="entry name" value="P-loop_NTPase"/>
</dbReference>
<dbReference type="PANTHER" id="PTHR39206:SF1">
    <property type="entry name" value="SLL8004 PROTEIN"/>
    <property type="match status" value="1"/>
</dbReference>
<evidence type="ECO:0000313" key="1">
    <source>
        <dbReference type="EMBL" id="RMS81486.1"/>
    </source>
</evidence>
<dbReference type="SUPFAM" id="SSF52540">
    <property type="entry name" value="P-loop containing nucleoside triphosphate hydrolases"/>
    <property type="match status" value="1"/>
</dbReference>
<evidence type="ECO:0000313" key="3">
    <source>
        <dbReference type="Proteomes" id="UP000270430"/>
    </source>
</evidence>
<reference evidence="3 4" key="1">
    <citation type="submission" date="2018-08" db="EMBL/GenBank/DDBJ databases">
        <title>Recombination of ecologically and evolutionarily significant loci maintains genetic cohesion in the Pseudomonas syringae species complex.</title>
        <authorList>
            <person name="Dillon M."/>
            <person name="Thakur S."/>
            <person name="Almeida R.N.D."/>
            <person name="Weir B.S."/>
            <person name="Guttman D.S."/>
        </authorList>
    </citation>
    <scope>NUCLEOTIDE SEQUENCE [LARGE SCALE GENOMIC DNA]</scope>
    <source>
        <strain evidence="2 4">ICMP 11897</strain>
        <strain evidence="1 3">ICMP 9420</strain>
    </source>
</reference>
<dbReference type="EMBL" id="RBSX01000356">
    <property type="protein sequence ID" value="RMS81486.1"/>
    <property type="molecule type" value="Genomic_DNA"/>
</dbReference>
<dbReference type="EMBL" id="RBUN01000517">
    <property type="protein sequence ID" value="RMV10992.1"/>
    <property type="molecule type" value="Genomic_DNA"/>
</dbReference>
<name>A0A3M5ZV68_PSESS</name>
<dbReference type="Proteomes" id="UP000270430">
    <property type="component" value="Unassembled WGS sequence"/>
</dbReference>
<proteinExistence type="predicted"/>
<dbReference type="Gene3D" id="3.40.50.300">
    <property type="entry name" value="P-loop containing nucleotide triphosphate hydrolases"/>
    <property type="match status" value="1"/>
</dbReference>
<evidence type="ECO:0000313" key="4">
    <source>
        <dbReference type="Proteomes" id="UP000272703"/>
    </source>
</evidence>
<organism evidence="2 4">
    <name type="scientific">Pseudomonas savastanoi</name>
    <name type="common">Pseudomonas syringae pv. savastanoi</name>
    <dbReference type="NCBI Taxonomy" id="29438"/>
    <lineage>
        <taxon>Bacteria</taxon>
        <taxon>Pseudomonadati</taxon>
        <taxon>Pseudomonadota</taxon>
        <taxon>Gammaproteobacteria</taxon>
        <taxon>Pseudomonadales</taxon>
        <taxon>Pseudomonadaceae</taxon>
        <taxon>Pseudomonas</taxon>
    </lineage>
</organism>
<sequence length="260" mass="28980">MEFASKSALGRPPVPVPRLRVFAGPNGSGKSTIKRLLDPDLIYIYVNADDLEREAGENGFIDLSPFSVSLDQQAFQDFFTSHPLIVREQLGAQAEHFTVVGQSLMIDAIQINSYHSSVVADFIRHQLLEQAASFTFETVMSDRSKVDFIKKARSLGYRTYLYFVSTEAPEININRVAIRVGEGGHDVKPETIRARYHRCLALLPEAIQASSRAYLFDNSGAEAELEVEITDALAVEYKFDDVTEWCSSAIDALDQLVTHS</sequence>
<evidence type="ECO:0000313" key="2">
    <source>
        <dbReference type="EMBL" id="RMV10992.1"/>
    </source>
</evidence>
<protein>
    <recommendedName>
        <fullName evidence="5">UDP-N-acetylglucosamine kinase</fullName>
    </recommendedName>
</protein>
<dbReference type="Proteomes" id="UP000272703">
    <property type="component" value="Unassembled WGS sequence"/>
</dbReference>
<comment type="caution">
    <text evidence="2">The sequence shown here is derived from an EMBL/GenBank/DDBJ whole genome shotgun (WGS) entry which is preliminary data.</text>
</comment>
<accession>A0A3M5ZV68</accession>
<dbReference type="PANTHER" id="PTHR39206">
    <property type="entry name" value="SLL8004 PROTEIN"/>
    <property type="match status" value="1"/>
</dbReference>
<gene>
    <name evidence="2" type="ORF">ALP16_04864</name>
    <name evidence="1" type="ORF">ALP58_100725</name>
</gene>